<evidence type="ECO:0000313" key="2">
    <source>
        <dbReference type="Proteomes" id="UP000276215"/>
    </source>
</evidence>
<evidence type="ECO:0000313" key="1">
    <source>
        <dbReference type="EMBL" id="RPB00627.1"/>
    </source>
</evidence>
<organism evidence="1 2">
    <name type="scientific">Choiromyces venosus 120613-1</name>
    <dbReference type="NCBI Taxonomy" id="1336337"/>
    <lineage>
        <taxon>Eukaryota</taxon>
        <taxon>Fungi</taxon>
        <taxon>Dikarya</taxon>
        <taxon>Ascomycota</taxon>
        <taxon>Pezizomycotina</taxon>
        <taxon>Pezizomycetes</taxon>
        <taxon>Pezizales</taxon>
        <taxon>Tuberaceae</taxon>
        <taxon>Choiromyces</taxon>
    </lineage>
</organism>
<dbReference type="Proteomes" id="UP000276215">
    <property type="component" value="Unassembled WGS sequence"/>
</dbReference>
<dbReference type="AlphaFoldDB" id="A0A3N4JR10"/>
<keyword evidence="2" id="KW-1185">Reference proteome</keyword>
<gene>
    <name evidence="1" type="ORF">L873DRAFT_1679646</name>
</gene>
<proteinExistence type="predicted"/>
<protein>
    <submittedName>
        <fullName evidence="1">Uncharacterized protein</fullName>
    </submittedName>
</protein>
<reference evidence="1 2" key="1">
    <citation type="journal article" date="2018" name="Nat. Ecol. Evol.">
        <title>Pezizomycetes genomes reveal the molecular basis of ectomycorrhizal truffle lifestyle.</title>
        <authorList>
            <person name="Murat C."/>
            <person name="Payen T."/>
            <person name="Noel B."/>
            <person name="Kuo A."/>
            <person name="Morin E."/>
            <person name="Chen J."/>
            <person name="Kohler A."/>
            <person name="Krizsan K."/>
            <person name="Balestrini R."/>
            <person name="Da Silva C."/>
            <person name="Montanini B."/>
            <person name="Hainaut M."/>
            <person name="Levati E."/>
            <person name="Barry K.W."/>
            <person name="Belfiori B."/>
            <person name="Cichocki N."/>
            <person name="Clum A."/>
            <person name="Dockter R.B."/>
            <person name="Fauchery L."/>
            <person name="Guy J."/>
            <person name="Iotti M."/>
            <person name="Le Tacon F."/>
            <person name="Lindquist E.A."/>
            <person name="Lipzen A."/>
            <person name="Malagnac F."/>
            <person name="Mello A."/>
            <person name="Molinier V."/>
            <person name="Miyauchi S."/>
            <person name="Poulain J."/>
            <person name="Riccioni C."/>
            <person name="Rubini A."/>
            <person name="Sitrit Y."/>
            <person name="Splivallo R."/>
            <person name="Traeger S."/>
            <person name="Wang M."/>
            <person name="Zifcakova L."/>
            <person name="Wipf D."/>
            <person name="Zambonelli A."/>
            <person name="Paolocci F."/>
            <person name="Nowrousian M."/>
            <person name="Ottonello S."/>
            <person name="Baldrian P."/>
            <person name="Spatafora J.W."/>
            <person name="Henrissat B."/>
            <person name="Nagy L.G."/>
            <person name="Aury J.M."/>
            <person name="Wincker P."/>
            <person name="Grigoriev I.V."/>
            <person name="Bonfante P."/>
            <person name="Martin F.M."/>
        </authorList>
    </citation>
    <scope>NUCLEOTIDE SEQUENCE [LARGE SCALE GENOMIC DNA]</scope>
    <source>
        <strain evidence="1 2">120613-1</strain>
    </source>
</reference>
<accession>A0A3N4JR10</accession>
<name>A0A3N4JR10_9PEZI</name>
<sequence length="86" mass="9796">MCLISSRDDDDFLPARQVHVYRDGRVSREYVSSPRRSYVSTPSLVGARTRTTRVRHVYHSPPRGSLASFREPPGVVVWGGRRGGYY</sequence>
<dbReference type="EMBL" id="ML120378">
    <property type="protein sequence ID" value="RPB00627.1"/>
    <property type="molecule type" value="Genomic_DNA"/>
</dbReference>